<dbReference type="InterPro" id="IPR013785">
    <property type="entry name" value="Aldolase_TIM"/>
</dbReference>
<dbReference type="InterPro" id="IPR004136">
    <property type="entry name" value="NMO"/>
</dbReference>
<dbReference type="PANTHER" id="PTHR42747">
    <property type="entry name" value="NITRONATE MONOOXYGENASE-RELATED"/>
    <property type="match status" value="1"/>
</dbReference>
<keyword evidence="6" id="KW-0560">Oxidoreductase</keyword>
<evidence type="ECO:0000256" key="8">
    <source>
        <dbReference type="ARBA" id="ARBA00031155"/>
    </source>
</evidence>
<evidence type="ECO:0000313" key="11">
    <source>
        <dbReference type="Proteomes" id="UP001500466"/>
    </source>
</evidence>
<dbReference type="Proteomes" id="UP001500466">
    <property type="component" value="Unassembled WGS sequence"/>
</dbReference>
<evidence type="ECO:0000256" key="2">
    <source>
        <dbReference type="ARBA" id="ARBA00009881"/>
    </source>
</evidence>
<comment type="similarity">
    <text evidence="2">Belongs to the nitronate monooxygenase family. NMO class I subfamily.</text>
</comment>
<dbReference type="GO" id="GO:0004497">
    <property type="term" value="F:monooxygenase activity"/>
    <property type="evidence" value="ECO:0007669"/>
    <property type="project" value="UniProtKB-KW"/>
</dbReference>
<keyword evidence="7 10" id="KW-0503">Monooxygenase</keyword>
<gene>
    <name evidence="10" type="ORF">GCM10023205_55060</name>
</gene>
<evidence type="ECO:0000256" key="5">
    <source>
        <dbReference type="ARBA" id="ARBA00022643"/>
    </source>
</evidence>
<reference evidence="11" key="1">
    <citation type="journal article" date="2019" name="Int. J. Syst. Evol. Microbiol.">
        <title>The Global Catalogue of Microorganisms (GCM) 10K type strain sequencing project: providing services to taxonomists for standard genome sequencing and annotation.</title>
        <authorList>
            <consortium name="The Broad Institute Genomics Platform"/>
            <consortium name="The Broad Institute Genome Sequencing Center for Infectious Disease"/>
            <person name="Wu L."/>
            <person name="Ma J."/>
        </authorList>
    </citation>
    <scope>NUCLEOTIDE SEQUENCE [LARGE SCALE GENOMIC DNA]</scope>
    <source>
        <strain evidence="11">JCM 17986</strain>
    </source>
</reference>
<dbReference type="Pfam" id="PF03060">
    <property type="entry name" value="NMO"/>
    <property type="match status" value="1"/>
</dbReference>
<proteinExistence type="inferred from homology"/>
<evidence type="ECO:0000256" key="3">
    <source>
        <dbReference type="ARBA" id="ARBA00022575"/>
    </source>
</evidence>
<dbReference type="PANTHER" id="PTHR42747:SF3">
    <property type="entry name" value="NITRONATE MONOOXYGENASE-RELATED"/>
    <property type="match status" value="1"/>
</dbReference>
<keyword evidence="11" id="KW-1185">Reference proteome</keyword>
<dbReference type="CDD" id="cd04730">
    <property type="entry name" value="NPD_like"/>
    <property type="match status" value="1"/>
</dbReference>
<evidence type="ECO:0000256" key="9">
    <source>
        <dbReference type="ARBA" id="ARBA00049401"/>
    </source>
</evidence>
<evidence type="ECO:0000256" key="1">
    <source>
        <dbReference type="ARBA" id="ARBA00001917"/>
    </source>
</evidence>
<comment type="cofactor">
    <cofactor evidence="1">
        <name>FMN</name>
        <dbReference type="ChEBI" id="CHEBI:58210"/>
    </cofactor>
</comment>
<dbReference type="EMBL" id="BAABHS010000021">
    <property type="protein sequence ID" value="GAA4979444.1"/>
    <property type="molecule type" value="Genomic_DNA"/>
</dbReference>
<dbReference type="Gene3D" id="3.20.20.70">
    <property type="entry name" value="Aldolase class I"/>
    <property type="match status" value="1"/>
</dbReference>
<dbReference type="RefSeq" id="WP_425585109.1">
    <property type="nucleotide sequence ID" value="NZ_BAABHS010000021.1"/>
</dbReference>
<keyword evidence="4" id="KW-0285">Flavoprotein</keyword>
<evidence type="ECO:0000256" key="4">
    <source>
        <dbReference type="ARBA" id="ARBA00022630"/>
    </source>
</evidence>
<evidence type="ECO:0000313" key="10">
    <source>
        <dbReference type="EMBL" id="GAA4979444.1"/>
    </source>
</evidence>
<sequence>MTVSWPLPLVQAPMAGGASGPELAAAVSDAGGLGFLAAGYQTAAATAADITALRGRTDRPFGVNLFVPGETSEAVVTDELPAYRTRLAADADRYGVALGDVPAHGIDDDWNAKVALLLDDPVPVVSFTFGCPAPDLLAAFRDRGTLTAVTVTAPYEAGLAAAAGADLLVVQGTEAGAHQGRWDNTGPIGEPYGLLTLLALVRELTGLPLIATGGLMTGAQVRAVLAAGAVAAQLGTAFLRCPESGAPAAHKAALADPRFGETRLTRAFSGRPARGLVNAFVEAHSAEAPAAYPEVHYATAPIRRAAAAADDPAAMALWAGQGWRLARAEPAADVVARVTADLG</sequence>
<comment type="catalytic activity">
    <reaction evidence="9">
        <text>3 propionate 3-nitronate + 3 O2 + H2O = 3 3-oxopropanoate + 2 nitrate + nitrite + H2O2 + 3 H(+)</text>
        <dbReference type="Rhea" id="RHEA:57332"/>
        <dbReference type="ChEBI" id="CHEBI:15377"/>
        <dbReference type="ChEBI" id="CHEBI:15378"/>
        <dbReference type="ChEBI" id="CHEBI:15379"/>
        <dbReference type="ChEBI" id="CHEBI:16240"/>
        <dbReference type="ChEBI" id="CHEBI:16301"/>
        <dbReference type="ChEBI" id="CHEBI:17632"/>
        <dbReference type="ChEBI" id="CHEBI:33190"/>
        <dbReference type="ChEBI" id="CHEBI:136067"/>
    </reaction>
</comment>
<keyword evidence="5" id="KW-0288">FMN</keyword>
<accession>A0ABP9HVV6</accession>
<comment type="caution">
    <text evidence="10">The sequence shown here is derived from an EMBL/GenBank/DDBJ whole genome shotgun (WGS) entry which is preliminary data.</text>
</comment>
<dbReference type="SUPFAM" id="SSF51412">
    <property type="entry name" value="Inosine monophosphate dehydrogenase (IMPDH)"/>
    <property type="match status" value="1"/>
</dbReference>
<evidence type="ECO:0000256" key="7">
    <source>
        <dbReference type="ARBA" id="ARBA00023033"/>
    </source>
</evidence>
<protein>
    <recommendedName>
        <fullName evidence="8">Propionate 3-nitronate monooxygenase</fullName>
    </recommendedName>
</protein>
<evidence type="ECO:0000256" key="6">
    <source>
        <dbReference type="ARBA" id="ARBA00023002"/>
    </source>
</evidence>
<name>A0ABP9HVV6_9ACTN</name>
<organism evidence="10 11">
    <name type="scientific">Yinghuangia aomiensis</name>
    <dbReference type="NCBI Taxonomy" id="676205"/>
    <lineage>
        <taxon>Bacteria</taxon>
        <taxon>Bacillati</taxon>
        <taxon>Actinomycetota</taxon>
        <taxon>Actinomycetes</taxon>
        <taxon>Kitasatosporales</taxon>
        <taxon>Streptomycetaceae</taxon>
        <taxon>Yinghuangia</taxon>
    </lineage>
</organism>
<keyword evidence="3" id="KW-0216">Detoxification</keyword>